<dbReference type="GO" id="GO:0003677">
    <property type="term" value="F:DNA binding"/>
    <property type="evidence" value="ECO:0007669"/>
    <property type="project" value="UniProtKB-KW"/>
</dbReference>
<dbReference type="PRINTS" id="PR00598">
    <property type="entry name" value="HTHMARR"/>
</dbReference>
<dbReference type="PANTHER" id="PTHR42756">
    <property type="entry name" value="TRANSCRIPTIONAL REGULATOR, MARR"/>
    <property type="match status" value="1"/>
</dbReference>
<reference evidence="6" key="1">
    <citation type="submission" date="2017-07" db="EMBL/GenBank/DDBJ databases">
        <authorList>
            <person name="Varghese N."/>
            <person name="Submissions S."/>
        </authorList>
    </citation>
    <scope>NUCLEOTIDE SEQUENCE [LARGE SCALE GENOMIC DNA]</scope>
    <source>
        <strain evidence="6">NLAE-zl-C134</strain>
    </source>
</reference>
<evidence type="ECO:0000256" key="3">
    <source>
        <dbReference type="ARBA" id="ARBA00023163"/>
    </source>
</evidence>
<dbReference type="Pfam" id="PF12802">
    <property type="entry name" value="MarR_2"/>
    <property type="match status" value="1"/>
</dbReference>
<sequence length="148" mass="16921">MIDNIGKLNAAVYRNLQSILNYKLRDIPIRGGQHDFLYVISKREGITQKELSQELYVDKSTTAKAVKSLVSLGYIRKEPSPDDKRFEKLYLTEKGQEIKAHIQNTFLEIVEIATKSLSAKEAEEAVRLLKVILDGLIEEKLCQLKKDE</sequence>
<dbReference type="InterPro" id="IPR023187">
    <property type="entry name" value="Tscrpt_reg_MarR-type_CS"/>
</dbReference>
<dbReference type="PANTHER" id="PTHR42756:SF1">
    <property type="entry name" value="TRANSCRIPTIONAL REPRESSOR OF EMRAB OPERON"/>
    <property type="match status" value="1"/>
</dbReference>
<dbReference type="GO" id="GO:0003700">
    <property type="term" value="F:DNA-binding transcription factor activity"/>
    <property type="evidence" value="ECO:0007669"/>
    <property type="project" value="InterPro"/>
</dbReference>
<evidence type="ECO:0000256" key="1">
    <source>
        <dbReference type="ARBA" id="ARBA00023015"/>
    </source>
</evidence>
<feature type="domain" description="HTH marR-type" evidence="4">
    <location>
        <begin position="1"/>
        <end position="134"/>
    </location>
</feature>
<name>A0A315ZNE1_9FIRM</name>
<dbReference type="RefSeq" id="WP_242992526.1">
    <property type="nucleotide sequence ID" value="NZ_QGDS01000023.1"/>
</dbReference>
<dbReference type="PROSITE" id="PS01117">
    <property type="entry name" value="HTH_MARR_1"/>
    <property type="match status" value="1"/>
</dbReference>
<dbReference type="InterPro" id="IPR036388">
    <property type="entry name" value="WH-like_DNA-bd_sf"/>
</dbReference>
<keyword evidence="3" id="KW-0804">Transcription</keyword>
<accession>A0A315ZNE1</accession>
<proteinExistence type="predicted"/>
<dbReference type="InterPro" id="IPR000835">
    <property type="entry name" value="HTH_MarR-typ"/>
</dbReference>
<organism evidence="5 6">
    <name type="scientific">Faecalicatena contorta</name>
    <dbReference type="NCBI Taxonomy" id="39482"/>
    <lineage>
        <taxon>Bacteria</taxon>
        <taxon>Bacillati</taxon>
        <taxon>Bacillota</taxon>
        <taxon>Clostridia</taxon>
        <taxon>Lachnospirales</taxon>
        <taxon>Lachnospiraceae</taxon>
        <taxon>Faecalicatena</taxon>
    </lineage>
</organism>
<keyword evidence="2 5" id="KW-0238">DNA-binding</keyword>
<dbReference type="Gene3D" id="1.10.10.10">
    <property type="entry name" value="Winged helix-like DNA-binding domain superfamily/Winged helix DNA-binding domain"/>
    <property type="match status" value="1"/>
</dbReference>
<evidence type="ECO:0000313" key="6">
    <source>
        <dbReference type="Proteomes" id="UP000254051"/>
    </source>
</evidence>
<protein>
    <submittedName>
        <fullName evidence="5">DNA-binding transcriptional regulator, MarR family</fullName>
    </submittedName>
</protein>
<evidence type="ECO:0000313" key="5">
    <source>
        <dbReference type="EMBL" id="SUQ16192.1"/>
    </source>
</evidence>
<dbReference type="SUPFAM" id="SSF46785">
    <property type="entry name" value="Winged helix' DNA-binding domain"/>
    <property type="match status" value="1"/>
</dbReference>
<dbReference type="SMART" id="SM00347">
    <property type="entry name" value="HTH_MARR"/>
    <property type="match status" value="1"/>
</dbReference>
<keyword evidence="1" id="KW-0805">Transcription regulation</keyword>
<keyword evidence="6" id="KW-1185">Reference proteome</keyword>
<evidence type="ECO:0000259" key="4">
    <source>
        <dbReference type="PROSITE" id="PS50995"/>
    </source>
</evidence>
<gene>
    <name evidence="5" type="ORF">SAMN05216529_12334</name>
</gene>
<dbReference type="AlphaFoldDB" id="A0A315ZNE1"/>
<dbReference type="PROSITE" id="PS50995">
    <property type="entry name" value="HTH_MARR_2"/>
    <property type="match status" value="1"/>
</dbReference>
<dbReference type="EMBL" id="UHJJ01000023">
    <property type="protein sequence ID" value="SUQ16192.1"/>
    <property type="molecule type" value="Genomic_DNA"/>
</dbReference>
<evidence type="ECO:0000256" key="2">
    <source>
        <dbReference type="ARBA" id="ARBA00023125"/>
    </source>
</evidence>
<dbReference type="Proteomes" id="UP000254051">
    <property type="component" value="Unassembled WGS sequence"/>
</dbReference>
<dbReference type="InterPro" id="IPR036390">
    <property type="entry name" value="WH_DNA-bd_sf"/>
</dbReference>